<dbReference type="Gene3D" id="3.40.50.1700">
    <property type="entry name" value="Glycoside hydrolase family 3 C-terminal domain"/>
    <property type="match status" value="2"/>
</dbReference>
<sequence length="419" mass="44995">MFGSPFCLNGTRQTSETLRSSEYAAPFDLTSPLQTVTRHWYGLQHSDQLQTASISGPDALIPSIKTSDGPSGVRGSTWAYGSSSSFIPCAAYMAARSSSSTNSSSSVEAKSSPIILTASKTCSLRIEGLSTPPNPYIQLSMDHSLFTALNGIRIGALSLATTDDHRTAQAVSVAKSADAAILIVGKTQEWESEGHDMTTLSLPGRQKDLIEAVAKVKPKTIVVIQSGQENRRALVDVVTGKANPSIREITRYIPKKLEDTASYGNFPFSSDDEGKIIQDEVSIVPLFPFGFGFWSSYTTFEITNVGSRAVSGAIEVTAHLHNTGKVSGAEVVQAYIASAAGSDSGRPKKQFRGFAKVHLLQPGESTKAMIKLDKWATATYVAEQEKWVVVPGKGAGVVVRFTFDKVKIPEIGKRRKQPA</sequence>
<reference evidence="7 8" key="1">
    <citation type="journal article" date="2011" name="J. Gen. Appl. Microbiol.">
        <title>Draft genome sequencing of the enigmatic yeast Saitoella complicata.</title>
        <authorList>
            <person name="Nishida H."/>
            <person name="Hamamoto M."/>
            <person name="Sugiyama J."/>
        </authorList>
    </citation>
    <scope>NUCLEOTIDE SEQUENCE [LARGE SCALE GENOMIC DNA]</scope>
    <source>
        <strain evidence="7 8">NRRL Y-17804</strain>
    </source>
</reference>
<protein>
    <recommendedName>
        <fullName evidence="3">beta-glucosidase</fullName>
        <ecNumber evidence="3">3.2.1.21</ecNumber>
    </recommendedName>
</protein>
<dbReference type="Gene3D" id="2.60.120.260">
    <property type="entry name" value="Galactose-binding domain-like"/>
    <property type="match status" value="1"/>
</dbReference>
<evidence type="ECO:0000256" key="1">
    <source>
        <dbReference type="ARBA" id="ARBA00000448"/>
    </source>
</evidence>
<dbReference type="InterPro" id="IPR013783">
    <property type="entry name" value="Ig-like_fold"/>
</dbReference>
<evidence type="ECO:0000256" key="2">
    <source>
        <dbReference type="ARBA" id="ARBA00005336"/>
    </source>
</evidence>
<dbReference type="AlphaFoldDB" id="A0A0E9NGH6"/>
<keyword evidence="8" id="KW-1185">Reference proteome</keyword>
<dbReference type="GO" id="GO:0009251">
    <property type="term" value="P:glucan catabolic process"/>
    <property type="evidence" value="ECO:0007669"/>
    <property type="project" value="TreeGrafter"/>
</dbReference>
<evidence type="ECO:0000256" key="5">
    <source>
        <dbReference type="ARBA" id="ARBA00023295"/>
    </source>
</evidence>
<evidence type="ECO:0000256" key="4">
    <source>
        <dbReference type="ARBA" id="ARBA00022801"/>
    </source>
</evidence>
<proteinExistence type="inferred from homology"/>
<evidence type="ECO:0000259" key="6">
    <source>
        <dbReference type="SMART" id="SM01217"/>
    </source>
</evidence>
<evidence type="ECO:0000256" key="3">
    <source>
        <dbReference type="ARBA" id="ARBA00012744"/>
    </source>
</evidence>
<reference evidence="7 8" key="3">
    <citation type="journal article" date="2015" name="Genome Announc.">
        <title>Draft Genome Sequence of the Archiascomycetous Yeast Saitoella complicata.</title>
        <authorList>
            <person name="Yamauchi K."/>
            <person name="Kondo S."/>
            <person name="Hamamoto M."/>
            <person name="Takahashi Y."/>
            <person name="Ogura Y."/>
            <person name="Hayashi T."/>
            <person name="Nishida H."/>
        </authorList>
    </citation>
    <scope>NUCLEOTIDE SEQUENCE [LARGE SCALE GENOMIC DNA]</scope>
    <source>
        <strain evidence="7 8">NRRL Y-17804</strain>
    </source>
</reference>
<accession>A0A0E9NGH6</accession>
<evidence type="ECO:0000313" key="7">
    <source>
        <dbReference type="EMBL" id="GAO48977.1"/>
    </source>
</evidence>
<keyword evidence="4" id="KW-0378">Hydrolase</keyword>
<dbReference type="Proteomes" id="UP000033140">
    <property type="component" value="Unassembled WGS sequence"/>
</dbReference>
<comment type="caution">
    <text evidence="7">The sequence shown here is derived from an EMBL/GenBank/DDBJ whole genome shotgun (WGS) entry which is preliminary data.</text>
</comment>
<organism evidence="7 8">
    <name type="scientific">Saitoella complicata (strain BCRC 22490 / CBS 7301 / JCM 7358 / NBRC 10748 / NRRL Y-17804)</name>
    <dbReference type="NCBI Taxonomy" id="698492"/>
    <lineage>
        <taxon>Eukaryota</taxon>
        <taxon>Fungi</taxon>
        <taxon>Dikarya</taxon>
        <taxon>Ascomycota</taxon>
        <taxon>Taphrinomycotina</taxon>
        <taxon>Taphrinomycotina incertae sedis</taxon>
        <taxon>Saitoella</taxon>
    </lineage>
</organism>
<dbReference type="Gene3D" id="2.60.40.10">
    <property type="entry name" value="Immunoglobulins"/>
    <property type="match status" value="1"/>
</dbReference>
<comment type="similarity">
    <text evidence="2">Belongs to the glycosyl hydrolase 3 family.</text>
</comment>
<dbReference type="EC" id="3.2.1.21" evidence="3"/>
<dbReference type="InterPro" id="IPR036881">
    <property type="entry name" value="Glyco_hydro_3_C_sf"/>
</dbReference>
<dbReference type="Pfam" id="PF01915">
    <property type="entry name" value="Glyco_hydro_3_C"/>
    <property type="match status" value="1"/>
</dbReference>
<dbReference type="PANTHER" id="PTHR42715">
    <property type="entry name" value="BETA-GLUCOSIDASE"/>
    <property type="match status" value="1"/>
</dbReference>
<dbReference type="Pfam" id="PF14310">
    <property type="entry name" value="Fn3-like"/>
    <property type="match status" value="1"/>
</dbReference>
<evidence type="ECO:0000313" key="8">
    <source>
        <dbReference type="Proteomes" id="UP000033140"/>
    </source>
</evidence>
<name>A0A0E9NGH6_SAICN</name>
<dbReference type="InterPro" id="IPR002772">
    <property type="entry name" value="Glyco_hydro_3_C"/>
</dbReference>
<dbReference type="EMBL" id="BACD03000019">
    <property type="protein sequence ID" value="GAO48977.1"/>
    <property type="molecule type" value="Genomic_DNA"/>
</dbReference>
<dbReference type="InterPro" id="IPR026891">
    <property type="entry name" value="Fn3-like"/>
</dbReference>
<feature type="domain" description="Fibronectin type III-like" evidence="6">
    <location>
        <begin position="330"/>
        <end position="397"/>
    </location>
</feature>
<reference evidence="7 8" key="2">
    <citation type="journal article" date="2014" name="J. Gen. Appl. Microbiol.">
        <title>The early diverging ascomycetous budding yeast Saitoella complicata has three histone deacetylases belonging to the Clr6, Hos2, and Rpd3 lineages.</title>
        <authorList>
            <person name="Nishida H."/>
            <person name="Matsumoto T."/>
            <person name="Kondo S."/>
            <person name="Hamamoto M."/>
            <person name="Yoshikawa H."/>
        </authorList>
    </citation>
    <scope>NUCLEOTIDE SEQUENCE [LARGE SCALE GENOMIC DNA]</scope>
    <source>
        <strain evidence="7 8">NRRL Y-17804</strain>
    </source>
</reference>
<comment type="catalytic activity">
    <reaction evidence="1">
        <text>Hydrolysis of terminal, non-reducing beta-D-glucosyl residues with release of beta-D-glucose.</text>
        <dbReference type="EC" id="3.2.1.21"/>
    </reaction>
</comment>
<dbReference type="STRING" id="698492.A0A0E9NGH6"/>
<keyword evidence="5" id="KW-0326">Glycosidase</keyword>
<dbReference type="SUPFAM" id="SSF52279">
    <property type="entry name" value="Beta-D-glucan exohydrolase, C-terminal domain"/>
    <property type="match status" value="1"/>
</dbReference>
<dbReference type="PANTHER" id="PTHR42715:SF10">
    <property type="entry name" value="BETA-GLUCOSIDASE"/>
    <property type="match status" value="1"/>
</dbReference>
<gene>
    <name evidence="7" type="ORF">G7K_3138-t1</name>
</gene>
<dbReference type="GO" id="GO:0008422">
    <property type="term" value="F:beta-glucosidase activity"/>
    <property type="evidence" value="ECO:0007669"/>
    <property type="project" value="UniProtKB-EC"/>
</dbReference>
<dbReference type="InterPro" id="IPR050288">
    <property type="entry name" value="Cellulose_deg_GH3"/>
</dbReference>
<dbReference type="SMART" id="SM01217">
    <property type="entry name" value="Fn3_like"/>
    <property type="match status" value="1"/>
</dbReference>